<evidence type="ECO:0000313" key="1">
    <source>
        <dbReference type="EMBL" id="KXA16156.1"/>
    </source>
</evidence>
<keyword evidence="2" id="KW-1185">Reference proteome</keyword>
<dbReference type="Proteomes" id="UP000070617">
    <property type="component" value="Unassembled WGS sequence"/>
</dbReference>
<protein>
    <submittedName>
        <fullName evidence="1">Uncharacterized protein</fullName>
    </submittedName>
</protein>
<reference evidence="2" key="1">
    <citation type="submission" date="2016-01" db="EMBL/GenBank/DDBJ databases">
        <authorList>
            <person name="Mitreva M."/>
            <person name="Pepin K.H."/>
            <person name="Mihindukulasuriya K.A."/>
            <person name="Fulton R."/>
            <person name="Fronick C."/>
            <person name="O'Laughlin M."/>
            <person name="Miner T."/>
            <person name="Herter B."/>
            <person name="Rosa B.A."/>
            <person name="Cordes M."/>
            <person name="Tomlinson C."/>
            <person name="Wollam A."/>
            <person name="Palsikar V.B."/>
            <person name="Mardis E.R."/>
            <person name="Wilson R.K."/>
        </authorList>
    </citation>
    <scope>NUCLEOTIDE SEQUENCE [LARGE SCALE GENOMIC DNA]</scope>
    <source>
        <strain evidence="2">CMW8396</strain>
    </source>
</reference>
<proteinExistence type="predicted"/>
<comment type="caution">
    <text evidence="1">The sequence shown here is derived from an EMBL/GenBank/DDBJ whole genome shotgun (WGS) entry which is preliminary data.</text>
</comment>
<dbReference type="AlphaFoldDB" id="A0A133NIM4"/>
<name>A0A133NIM4_9FUSO</name>
<gene>
    <name evidence="1" type="ORF">HMPREF3206_00507</name>
</gene>
<sequence length="310" mass="37153">MSSMKKKKLILIMEYNYEEAVNEVLRNPETEYKALTVFFRMNLQNGLEFLKKLKRIFSLENIILMSDIEYLANDLEVGYVIELKQFYDFNLEQFLKVYESSVQHFENFFDFLESVSDVFHFSFHQYEKEKAWFSLLFGHGILIINDENYEKILQNYHKIKAHTSDLAFINLNEAGVEKNLKLLKMLGSDAQIAFGVTNSLKSKFSQWIDVIIYQRSPYYERNIQNFISQIFSFNSWEKALALLQNFFTIEEKSFEADLYEEEEDVLKVPKRFFLKIENKIEFMEKAENVFYCPKDKKEHYRLEKDKDFIG</sequence>
<organism evidence="1 2">
    <name type="scientific">Fusobacterium equinum</name>
    <dbReference type="NCBI Taxonomy" id="134605"/>
    <lineage>
        <taxon>Bacteria</taxon>
        <taxon>Fusobacteriati</taxon>
        <taxon>Fusobacteriota</taxon>
        <taxon>Fusobacteriia</taxon>
        <taxon>Fusobacteriales</taxon>
        <taxon>Fusobacteriaceae</taxon>
        <taxon>Fusobacterium</taxon>
    </lineage>
</organism>
<dbReference type="PATRIC" id="fig|134605.3.peg.510"/>
<evidence type="ECO:0000313" key="2">
    <source>
        <dbReference type="Proteomes" id="UP000070617"/>
    </source>
</evidence>
<dbReference type="EMBL" id="LRPX01000021">
    <property type="protein sequence ID" value="KXA16156.1"/>
    <property type="molecule type" value="Genomic_DNA"/>
</dbReference>
<dbReference type="STRING" id="134605.HMPREF3206_00507"/>
<accession>A0A133NIM4</accession>